<protein>
    <recommendedName>
        <fullName evidence="5">Transcription factor hoxa13</fullName>
    </recommendedName>
</protein>
<evidence type="ECO:0000256" key="2">
    <source>
        <dbReference type="SAM" id="Phobius"/>
    </source>
</evidence>
<evidence type="ECO:0008006" key="5">
    <source>
        <dbReference type="Google" id="ProtNLM"/>
    </source>
</evidence>
<dbReference type="STRING" id="743788.S8E8K5"/>
<feature type="region of interest" description="Disordered" evidence="1">
    <location>
        <begin position="1"/>
        <end position="72"/>
    </location>
</feature>
<dbReference type="OrthoDB" id="3260408at2759"/>
<accession>S8E8K5</accession>
<feature type="compositionally biased region" description="Basic and acidic residues" evidence="1">
    <location>
        <begin position="572"/>
        <end position="587"/>
    </location>
</feature>
<feature type="compositionally biased region" description="Low complexity" evidence="1">
    <location>
        <begin position="553"/>
        <end position="566"/>
    </location>
</feature>
<dbReference type="eggNOG" id="ENOG502S2YC">
    <property type="taxonomic scope" value="Eukaryota"/>
</dbReference>
<keyword evidence="2" id="KW-1133">Transmembrane helix</keyword>
<evidence type="ECO:0000256" key="1">
    <source>
        <dbReference type="SAM" id="MobiDB-lite"/>
    </source>
</evidence>
<evidence type="ECO:0000313" key="4">
    <source>
        <dbReference type="Proteomes" id="UP000015241"/>
    </source>
</evidence>
<keyword evidence="4" id="KW-1185">Reference proteome</keyword>
<feature type="region of interest" description="Disordered" evidence="1">
    <location>
        <begin position="550"/>
        <end position="587"/>
    </location>
</feature>
<evidence type="ECO:0000313" key="3">
    <source>
        <dbReference type="EMBL" id="EPT00968.1"/>
    </source>
</evidence>
<name>S8E8K5_FOMSC</name>
<feature type="compositionally biased region" description="Low complexity" evidence="1">
    <location>
        <begin position="1"/>
        <end position="21"/>
    </location>
</feature>
<feature type="region of interest" description="Disordered" evidence="1">
    <location>
        <begin position="888"/>
        <end position="911"/>
    </location>
</feature>
<organism evidence="3 4">
    <name type="scientific">Fomitopsis schrenkii</name>
    <name type="common">Brown rot fungus</name>
    <dbReference type="NCBI Taxonomy" id="2126942"/>
    <lineage>
        <taxon>Eukaryota</taxon>
        <taxon>Fungi</taxon>
        <taxon>Dikarya</taxon>
        <taxon>Basidiomycota</taxon>
        <taxon>Agaricomycotina</taxon>
        <taxon>Agaricomycetes</taxon>
        <taxon>Polyporales</taxon>
        <taxon>Fomitopsis</taxon>
    </lineage>
</organism>
<dbReference type="AlphaFoldDB" id="S8E8K5"/>
<feature type="transmembrane region" description="Helical" evidence="2">
    <location>
        <begin position="74"/>
        <end position="95"/>
    </location>
</feature>
<dbReference type="Proteomes" id="UP000015241">
    <property type="component" value="Unassembled WGS sequence"/>
</dbReference>
<sequence>MVVVKRAAGPPAPVRATTAPRVKGKPPTTTPNGNDTLTGRVDGSDGVAVDVTKKGSRSRTKSKQQKGGKKSRRGLGLGDFLLRLFLLWLTIYTFAVCPDDTRSERPICRALSEYRRLVLDPYVLPSIRLALSHPSVAPYVEKAKPYADRAYNTAQPVAQGVVRQWNARIVPQWNHYVAPQWQRHVVPLWYRYAIPQLLQIDAKVAPYRSRVMDEYERRAAPVVRLVTPYVWQSVVSARRLRTKLQPYVVMAADKTYNGYQYAAPYAQPAWEKVKTLVAQLIAFLADQRSQFVDPHVRKIWERVIELSSGSPKVPAPAEVRSSVSSRVSRAAEDSASVASLLVSSPTHAPDIISQAPDGPVAVKSDRLAETNSDPSTLESTSPTSLSEVASQIIATGSFIASELANALGNTASSASASLSSLATRVPPSISSVSGSVSEKAVSTSQSVLGAAESNFAPSSEILSSSASSVVDAASTAISHASNAVSSPVVSPDAVASPSSGVISAVSSAVSSVAARASSSVESVWPASNRVSDDIDLDAFAAELGLDDIDLDATDSTSGTPTAASSPEVTETEEQKAKRLQETAEKRADIETRHGKWEDEQAVLIEESKRSLRRALVALRKTATTELKESVEIRAEIESFVARAEDLLKGAEKYLQTLGKEQRTDDEKRQLLERVLSKVQDKFTDRLGETEAVLNGWYAPWLDKELAEVRKVAEAVKDHAENAQVDIGMDYAYLDDVTYQDWQHYHDLVRRSENFTAEARAMQDGSSVSPPANPLLKELKALQTEVEDVVLGFETRLRRIRRNNARAFGEAVKEDETDTDDETVSILPIAEKGKARTPADIDVPPVVIGRSKDEVRAALERAVGADATSSAQATDKPVDRGVEVKSLVEEASTAQRIPSASPLPAAVSHEEL</sequence>
<dbReference type="EMBL" id="KE504145">
    <property type="protein sequence ID" value="EPT00968.1"/>
    <property type="molecule type" value="Genomic_DNA"/>
</dbReference>
<keyword evidence="2" id="KW-0472">Membrane</keyword>
<feature type="compositionally biased region" description="Basic residues" evidence="1">
    <location>
        <begin position="54"/>
        <end position="72"/>
    </location>
</feature>
<dbReference type="HOGENOM" id="CLU_319846_0_0_1"/>
<proteinExistence type="predicted"/>
<dbReference type="InParanoid" id="S8E8K5"/>
<reference evidence="3 4" key="1">
    <citation type="journal article" date="2012" name="Science">
        <title>The Paleozoic origin of enzymatic lignin decomposition reconstructed from 31 fungal genomes.</title>
        <authorList>
            <person name="Floudas D."/>
            <person name="Binder M."/>
            <person name="Riley R."/>
            <person name="Barry K."/>
            <person name="Blanchette R.A."/>
            <person name="Henrissat B."/>
            <person name="Martinez A.T."/>
            <person name="Otillar R."/>
            <person name="Spatafora J.W."/>
            <person name="Yadav J.S."/>
            <person name="Aerts A."/>
            <person name="Benoit I."/>
            <person name="Boyd A."/>
            <person name="Carlson A."/>
            <person name="Copeland A."/>
            <person name="Coutinho P.M."/>
            <person name="de Vries R.P."/>
            <person name="Ferreira P."/>
            <person name="Findley K."/>
            <person name="Foster B."/>
            <person name="Gaskell J."/>
            <person name="Glotzer D."/>
            <person name="Gorecki P."/>
            <person name="Heitman J."/>
            <person name="Hesse C."/>
            <person name="Hori C."/>
            <person name="Igarashi K."/>
            <person name="Jurgens J.A."/>
            <person name="Kallen N."/>
            <person name="Kersten P."/>
            <person name="Kohler A."/>
            <person name="Kuees U."/>
            <person name="Kumar T.K.A."/>
            <person name="Kuo A."/>
            <person name="LaButti K."/>
            <person name="Larrondo L.F."/>
            <person name="Lindquist E."/>
            <person name="Ling A."/>
            <person name="Lombard V."/>
            <person name="Lucas S."/>
            <person name="Lundell T."/>
            <person name="Martin R."/>
            <person name="McLaughlin D.J."/>
            <person name="Morgenstern I."/>
            <person name="Morin E."/>
            <person name="Murat C."/>
            <person name="Nagy L.G."/>
            <person name="Nolan M."/>
            <person name="Ohm R.A."/>
            <person name="Patyshakuliyeva A."/>
            <person name="Rokas A."/>
            <person name="Ruiz-Duenas F.J."/>
            <person name="Sabat G."/>
            <person name="Salamov A."/>
            <person name="Samejima M."/>
            <person name="Schmutz J."/>
            <person name="Slot J.C."/>
            <person name="St John F."/>
            <person name="Stenlid J."/>
            <person name="Sun H."/>
            <person name="Sun S."/>
            <person name="Syed K."/>
            <person name="Tsang A."/>
            <person name="Wiebenga A."/>
            <person name="Young D."/>
            <person name="Pisabarro A."/>
            <person name="Eastwood D.C."/>
            <person name="Martin F."/>
            <person name="Cullen D."/>
            <person name="Grigoriev I.V."/>
            <person name="Hibbett D.S."/>
        </authorList>
    </citation>
    <scope>NUCLEOTIDE SEQUENCE</scope>
    <source>
        <strain evidence="4">FP-58527</strain>
    </source>
</reference>
<gene>
    <name evidence="3" type="ORF">FOMPIDRAFT_98017</name>
</gene>
<keyword evidence="2" id="KW-0812">Transmembrane</keyword>